<proteinExistence type="predicted"/>
<gene>
    <name evidence="1" type="ORF">SPARVUS_LOCUS15052412</name>
</gene>
<name>A0ABN9GYG5_9NEOB</name>
<evidence type="ECO:0000313" key="2">
    <source>
        <dbReference type="Proteomes" id="UP001162483"/>
    </source>
</evidence>
<comment type="caution">
    <text evidence="1">The sequence shown here is derived from an EMBL/GenBank/DDBJ whole genome shotgun (WGS) entry which is preliminary data.</text>
</comment>
<dbReference type="Proteomes" id="UP001162483">
    <property type="component" value="Unassembled WGS sequence"/>
</dbReference>
<protein>
    <recommendedName>
        <fullName evidence="3">Secreted protein</fullName>
    </recommendedName>
</protein>
<reference evidence="1" key="1">
    <citation type="submission" date="2023-05" db="EMBL/GenBank/DDBJ databases">
        <authorList>
            <person name="Stuckert A."/>
        </authorList>
    </citation>
    <scope>NUCLEOTIDE SEQUENCE</scope>
</reference>
<dbReference type="EMBL" id="CATNWA010019674">
    <property type="protein sequence ID" value="CAI9614405.1"/>
    <property type="molecule type" value="Genomic_DNA"/>
</dbReference>
<keyword evidence="2" id="KW-1185">Reference proteome</keyword>
<accession>A0ABN9GYG5</accession>
<organism evidence="1 2">
    <name type="scientific">Staurois parvus</name>
    <dbReference type="NCBI Taxonomy" id="386267"/>
    <lineage>
        <taxon>Eukaryota</taxon>
        <taxon>Metazoa</taxon>
        <taxon>Chordata</taxon>
        <taxon>Craniata</taxon>
        <taxon>Vertebrata</taxon>
        <taxon>Euteleostomi</taxon>
        <taxon>Amphibia</taxon>
        <taxon>Batrachia</taxon>
        <taxon>Anura</taxon>
        <taxon>Neobatrachia</taxon>
        <taxon>Ranoidea</taxon>
        <taxon>Ranidae</taxon>
        <taxon>Staurois</taxon>
    </lineage>
</organism>
<sequence>MALGRKGLMRGDQRVNCVLFCCLCVCFTKHTALHGSAKQCAGGDREENCILNIQFSCSVEMQN</sequence>
<evidence type="ECO:0000313" key="1">
    <source>
        <dbReference type="EMBL" id="CAI9614405.1"/>
    </source>
</evidence>
<feature type="non-terminal residue" evidence="1">
    <location>
        <position position="63"/>
    </location>
</feature>
<evidence type="ECO:0008006" key="3">
    <source>
        <dbReference type="Google" id="ProtNLM"/>
    </source>
</evidence>